<name>A0ABX1K053_9CELL</name>
<evidence type="ECO:0000313" key="2">
    <source>
        <dbReference type="EMBL" id="NKY39352.1"/>
    </source>
</evidence>
<feature type="domain" description="FAD dependent oxidoreductase" evidence="1">
    <location>
        <begin position="35"/>
        <end position="98"/>
    </location>
</feature>
<evidence type="ECO:0000259" key="1">
    <source>
        <dbReference type="Pfam" id="PF01266"/>
    </source>
</evidence>
<gene>
    <name evidence="2" type="ORF">HGA02_07350</name>
</gene>
<protein>
    <submittedName>
        <fullName evidence="2">FAD-dependent oxidoreductase</fullName>
    </submittedName>
</protein>
<proteinExistence type="predicted"/>
<feature type="non-terminal residue" evidence="2">
    <location>
        <position position="106"/>
    </location>
</feature>
<dbReference type="PANTHER" id="PTHR13847">
    <property type="entry name" value="SARCOSINE DEHYDROGENASE-RELATED"/>
    <property type="match status" value="1"/>
</dbReference>
<evidence type="ECO:0000313" key="3">
    <source>
        <dbReference type="Proteomes" id="UP000777774"/>
    </source>
</evidence>
<organism evidence="2 3">
    <name type="scientific">Cellulomonas septica</name>
    <dbReference type="NCBI Taxonomy" id="285080"/>
    <lineage>
        <taxon>Bacteria</taxon>
        <taxon>Bacillati</taxon>
        <taxon>Actinomycetota</taxon>
        <taxon>Actinomycetes</taxon>
        <taxon>Micrococcales</taxon>
        <taxon>Cellulomonadaceae</taxon>
        <taxon>Cellulomonas</taxon>
    </lineage>
</organism>
<sequence>MATARTHPLWLDQLLDEDPAALRPREPLDGDDHADVVVVGAGLAGLWTAYYLLEADPSLDVLVVEADVTGAGATGHGSGWCSADLDVPGEELVRLHGLAGARALRA</sequence>
<reference evidence="2 3" key="1">
    <citation type="submission" date="2020-04" db="EMBL/GenBank/DDBJ databases">
        <title>MicrobeNet Type strains.</title>
        <authorList>
            <person name="Nicholson A.C."/>
        </authorList>
    </citation>
    <scope>NUCLEOTIDE SEQUENCE [LARGE SCALE GENOMIC DNA]</scope>
    <source>
        <strain evidence="2 3">ATCC BAA-787</strain>
    </source>
</reference>
<dbReference type="RefSeq" id="WP_168678476.1">
    <property type="nucleotide sequence ID" value="NZ_JAAXOY010000136.1"/>
</dbReference>
<dbReference type="Proteomes" id="UP000777774">
    <property type="component" value="Unassembled WGS sequence"/>
</dbReference>
<dbReference type="InterPro" id="IPR006076">
    <property type="entry name" value="FAD-dep_OxRdtase"/>
</dbReference>
<keyword evidence="3" id="KW-1185">Reference proteome</keyword>
<dbReference type="InterPro" id="IPR036188">
    <property type="entry name" value="FAD/NAD-bd_sf"/>
</dbReference>
<dbReference type="Pfam" id="PF01266">
    <property type="entry name" value="DAO"/>
    <property type="match status" value="1"/>
</dbReference>
<dbReference type="Gene3D" id="3.50.50.60">
    <property type="entry name" value="FAD/NAD(P)-binding domain"/>
    <property type="match status" value="1"/>
</dbReference>
<comment type="caution">
    <text evidence="2">The sequence shown here is derived from an EMBL/GenBank/DDBJ whole genome shotgun (WGS) entry which is preliminary data.</text>
</comment>
<dbReference type="SUPFAM" id="SSF51905">
    <property type="entry name" value="FAD/NAD(P)-binding domain"/>
    <property type="match status" value="1"/>
</dbReference>
<dbReference type="EMBL" id="JAAXOY010000136">
    <property type="protein sequence ID" value="NKY39352.1"/>
    <property type="molecule type" value="Genomic_DNA"/>
</dbReference>
<accession>A0ABX1K053</accession>
<dbReference type="PANTHER" id="PTHR13847:SF281">
    <property type="entry name" value="FAD DEPENDENT OXIDOREDUCTASE DOMAIN-CONTAINING PROTEIN"/>
    <property type="match status" value="1"/>
</dbReference>